<dbReference type="EC" id="1.14.16.1" evidence="9"/>
<dbReference type="Pfam" id="PF00351">
    <property type="entry name" value="Biopterin_H"/>
    <property type="match status" value="2"/>
</dbReference>
<keyword evidence="10" id="KW-1185">Reference proteome</keyword>
<evidence type="ECO:0000313" key="9">
    <source>
        <dbReference type="EMBL" id="MDQ0418133.1"/>
    </source>
</evidence>
<dbReference type="NCBIfam" id="NF010657">
    <property type="entry name" value="PRK14056.1"/>
    <property type="match status" value="1"/>
</dbReference>
<evidence type="ECO:0000256" key="5">
    <source>
        <dbReference type="ARBA" id="ARBA00023004"/>
    </source>
</evidence>
<evidence type="ECO:0000259" key="8">
    <source>
        <dbReference type="PROSITE" id="PS51410"/>
    </source>
</evidence>
<comment type="similarity">
    <text evidence="2">Belongs to the biopterin-dependent aromatic amino acid hydroxylase family.</text>
</comment>
<dbReference type="InterPro" id="IPR019774">
    <property type="entry name" value="Aromatic-AA_hydroxylase_C"/>
</dbReference>
<reference evidence="9 10" key="1">
    <citation type="submission" date="2023-07" db="EMBL/GenBank/DDBJ databases">
        <title>Genomic Encyclopedia of Type Strains, Phase IV (KMG-IV): sequencing the most valuable type-strain genomes for metagenomic binning, comparative biology and taxonomic classification.</title>
        <authorList>
            <person name="Goeker M."/>
        </authorList>
    </citation>
    <scope>NUCLEOTIDE SEQUENCE [LARGE SCALE GENOMIC DNA]</scope>
    <source>
        <strain evidence="9 10">DSM 46876</strain>
    </source>
</reference>
<keyword evidence="3 7" id="KW-0479">Metal-binding</keyword>
<proteinExistence type="inferred from homology"/>
<evidence type="ECO:0000256" key="2">
    <source>
        <dbReference type="ARBA" id="ARBA00009712"/>
    </source>
</evidence>
<evidence type="ECO:0000256" key="4">
    <source>
        <dbReference type="ARBA" id="ARBA00023002"/>
    </source>
</evidence>
<evidence type="ECO:0000256" key="7">
    <source>
        <dbReference type="PIRSR" id="PIRSR601273-2"/>
    </source>
</evidence>
<dbReference type="EMBL" id="JAUSUV010000009">
    <property type="protein sequence ID" value="MDQ0418133.1"/>
    <property type="molecule type" value="Genomic_DNA"/>
</dbReference>
<dbReference type="InterPro" id="IPR036951">
    <property type="entry name" value="ArAA_hydroxylase_sf"/>
</dbReference>
<feature type="domain" description="Biopterin-dependent aromatic amino acid hydroxylase family profile" evidence="8">
    <location>
        <begin position="1"/>
        <end position="335"/>
    </location>
</feature>
<evidence type="ECO:0000256" key="1">
    <source>
        <dbReference type="ARBA" id="ARBA00001954"/>
    </source>
</evidence>
<dbReference type="GO" id="GO:0004505">
    <property type="term" value="F:phenylalanine 4-monooxygenase activity"/>
    <property type="evidence" value="ECO:0007669"/>
    <property type="project" value="UniProtKB-EC"/>
</dbReference>
<dbReference type="PROSITE" id="PS51410">
    <property type="entry name" value="BH4_AAA_HYDROXYL_2"/>
    <property type="match status" value="1"/>
</dbReference>
<accession>A0AAJ1WT76</accession>
<keyword evidence="6" id="KW-0503">Monooxygenase</keyword>
<dbReference type="GO" id="GO:0005506">
    <property type="term" value="F:iron ion binding"/>
    <property type="evidence" value="ECO:0007669"/>
    <property type="project" value="InterPro"/>
</dbReference>
<feature type="binding site" evidence="7">
    <location>
        <position position="128"/>
    </location>
    <ligand>
        <name>Fe cation</name>
        <dbReference type="ChEBI" id="CHEBI:24875"/>
    </ligand>
</feature>
<dbReference type="Proteomes" id="UP001238450">
    <property type="component" value="Unassembled WGS sequence"/>
</dbReference>
<dbReference type="Gene3D" id="1.10.800.10">
    <property type="entry name" value="Aromatic amino acid hydroxylase"/>
    <property type="match status" value="1"/>
</dbReference>
<evidence type="ECO:0000256" key="6">
    <source>
        <dbReference type="ARBA" id="ARBA00023033"/>
    </source>
</evidence>
<dbReference type="AlphaFoldDB" id="A0AAJ1WT76"/>
<keyword evidence="5 7" id="KW-0408">Iron</keyword>
<keyword evidence="4 9" id="KW-0560">Oxidoreductase</keyword>
<evidence type="ECO:0000313" key="10">
    <source>
        <dbReference type="Proteomes" id="UP001238450"/>
    </source>
</evidence>
<feature type="binding site" evidence="7">
    <location>
        <position position="123"/>
    </location>
    <ligand>
        <name>Fe cation</name>
        <dbReference type="ChEBI" id="CHEBI:24875"/>
    </ligand>
</feature>
<comment type="caution">
    <text evidence="9">The sequence shown here is derived from an EMBL/GenBank/DDBJ whole genome shotgun (WGS) entry which is preliminary data.</text>
</comment>
<evidence type="ECO:0000256" key="3">
    <source>
        <dbReference type="ARBA" id="ARBA00022723"/>
    </source>
</evidence>
<protein>
    <submittedName>
        <fullName evidence="9">Phenylalanine-4-hydroxylase</fullName>
        <ecNumber evidence="9">1.14.16.1</ecNumber>
    </submittedName>
</protein>
<sequence length="582" mass="66132">MSRKTIPSHLQAYVSKQDYDLYTPINQAVWRYVMRQNYHFFRDLAHESYQDGLEKSGISLDRIPRVDEMSQCLEPFGLAAVTIDGLIPGVAFFDFQGHGFLPIATEIRTLKHIGYTPAPDMLHEAGGHAPILSEPKFAEYVRLFGQIGAKAISSREEHELFLATRKLTQIMEDPASTPEMITEVERVHAEKMKAATVRSEATEISRLYWWTVEYGLVGTLNDPKIYGAGLLSSISEGQHCLSSDVEKIPFDVDVCMDTDFDVTKPQPQLFVCRDFDQLIEEIQVYSERMAYRVGGTESLEKAQRSGQVTTSVYNSGLQVSGVVTELLYDEQGEAVYLRTEGGTQLSFEDEELPNQGCAVHHHGFSAPIGRVEGLEKQLEELSLVECEELGMQIGSQLSLRFVSGVEVEGTLTNMTFQRDRLILLSFEDCKVTWGDRVLFEPEWGTFDMPVGERIQSVYAGPADHDHFVFEEQDVWTVHKPAVVWTDLDDLYQDVRDLREEQRKTWEVTSILARLRQVDPDDWLLRVEILELAIAFEDKSLERQVRAELSEIAVRQVESRSLIDNGIRLAEQEPHTILVKQTT</sequence>
<name>A0AAJ1WT76_9BACL</name>
<dbReference type="SUPFAM" id="SSF56534">
    <property type="entry name" value="Aromatic aminoacid monoxygenases, catalytic and oligomerization domains"/>
    <property type="match status" value="1"/>
</dbReference>
<dbReference type="InterPro" id="IPR036329">
    <property type="entry name" value="Aro-AA_hydroxylase_C_sf"/>
</dbReference>
<feature type="binding site" evidence="7">
    <location>
        <position position="213"/>
    </location>
    <ligand>
        <name>Fe cation</name>
        <dbReference type="ChEBI" id="CHEBI:24875"/>
    </ligand>
</feature>
<dbReference type="InterPro" id="IPR001273">
    <property type="entry name" value="ArAA_hydroxylase"/>
</dbReference>
<dbReference type="RefSeq" id="WP_307253635.1">
    <property type="nucleotide sequence ID" value="NZ_JAUSUV010000009.1"/>
</dbReference>
<dbReference type="PANTHER" id="PTHR11473:SF24">
    <property type="entry name" value="PHENYLALANINE-4-HYDROXYLASE"/>
    <property type="match status" value="1"/>
</dbReference>
<gene>
    <name evidence="9" type="ORF">J2Z48_002322</name>
</gene>
<comment type="cofactor">
    <cofactor evidence="1 7">
        <name>Fe(2+)</name>
        <dbReference type="ChEBI" id="CHEBI:29033"/>
    </cofactor>
</comment>
<dbReference type="PANTHER" id="PTHR11473">
    <property type="entry name" value="AROMATIC AMINO ACID HYDROXYLASE"/>
    <property type="match status" value="1"/>
</dbReference>
<organism evidence="9 10">
    <name type="scientific">Croceifilum oryzae</name>
    <dbReference type="NCBI Taxonomy" id="1553429"/>
    <lineage>
        <taxon>Bacteria</taxon>
        <taxon>Bacillati</taxon>
        <taxon>Bacillota</taxon>
        <taxon>Bacilli</taxon>
        <taxon>Bacillales</taxon>
        <taxon>Thermoactinomycetaceae</taxon>
        <taxon>Croceifilum</taxon>
    </lineage>
</organism>